<dbReference type="Proteomes" id="UP001301769">
    <property type="component" value="Unassembled WGS sequence"/>
</dbReference>
<sequence>MFYQLLRVKPTASAQEIDNAYLEYTRAKDLEGDGGRVNEHDDSKEMIRKAYAVLGDPNKREQYDLQVAHHIASLEEEAEQHRQFLEGAEIVEHLEAGEEGFSTMCQEVKDFRIASERQHLERALAMILGSIEEARREENTARPKTIETTETEDFGSLAEKQLEREMRAEDHRAARERRRAERSAGDSGEEVEGVVEHAGHGGAAGSSSGSGSGSSCNHGSKRRYWGIARMTRKNCQMCGVAVGKGIGYRCCRCHMAVCRECFESVKQGAKQTL</sequence>
<feature type="compositionally biased region" description="Gly residues" evidence="1">
    <location>
        <begin position="200"/>
        <end position="212"/>
    </location>
</feature>
<gene>
    <name evidence="3" type="ORF">QBC37DRAFT_371979</name>
</gene>
<dbReference type="PROSITE" id="PS50076">
    <property type="entry name" value="DNAJ_2"/>
    <property type="match status" value="1"/>
</dbReference>
<dbReference type="InterPro" id="IPR036869">
    <property type="entry name" value="J_dom_sf"/>
</dbReference>
<proteinExistence type="predicted"/>
<reference evidence="3" key="2">
    <citation type="submission" date="2023-05" db="EMBL/GenBank/DDBJ databases">
        <authorList>
            <consortium name="Lawrence Berkeley National Laboratory"/>
            <person name="Steindorff A."/>
            <person name="Hensen N."/>
            <person name="Bonometti L."/>
            <person name="Westerberg I."/>
            <person name="Brannstrom I.O."/>
            <person name="Guillou S."/>
            <person name="Cros-Aarteil S."/>
            <person name="Calhoun S."/>
            <person name="Haridas S."/>
            <person name="Kuo A."/>
            <person name="Mondo S."/>
            <person name="Pangilinan J."/>
            <person name="Riley R."/>
            <person name="Labutti K."/>
            <person name="Andreopoulos B."/>
            <person name="Lipzen A."/>
            <person name="Chen C."/>
            <person name="Yanf M."/>
            <person name="Daum C."/>
            <person name="Ng V."/>
            <person name="Clum A."/>
            <person name="Ohm R."/>
            <person name="Martin F."/>
            <person name="Silar P."/>
            <person name="Natvig D."/>
            <person name="Lalanne C."/>
            <person name="Gautier V."/>
            <person name="Ament-Velasquez S.L."/>
            <person name="Kruys A."/>
            <person name="Hutchinson M.I."/>
            <person name="Powell A.J."/>
            <person name="Barry K."/>
            <person name="Miller A.N."/>
            <person name="Grigoriev I.V."/>
            <person name="Debuchy R."/>
            <person name="Gladieux P."/>
            <person name="Thoren M.H."/>
            <person name="Johannesson H."/>
        </authorList>
    </citation>
    <scope>NUCLEOTIDE SEQUENCE</scope>
    <source>
        <strain evidence="3">PSN293</strain>
    </source>
</reference>
<name>A0AAN6YA65_9PEZI</name>
<reference evidence="3" key="1">
    <citation type="journal article" date="2023" name="Mol. Phylogenet. Evol.">
        <title>Genome-scale phylogeny and comparative genomics of the fungal order Sordariales.</title>
        <authorList>
            <person name="Hensen N."/>
            <person name="Bonometti L."/>
            <person name="Westerberg I."/>
            <person name="Brannstrom I.O."/>
            <person name="Guillou S."/>
            <person name="Cros-Aarteil S."/>
            <person name="Calhoun S."/>
            <person name="Haridas S."/>
            <person name="Kuo A."/>
            <person name="Mondo S."/>
            <person name="Pangilinan J."/>
            <person name="Riley R."/>
            <person name="LaButti K."/>
            <person name="Andreopoulos B."/>
            <person name="Lipzen A."/>
            <person name="Chen C."/>
            <person name="Yan M."/>
            <person name="Daum C."/>
            <person name="Ng V."/>
            <person name="Clum A."/>
            <person name="Steindorff A."/>
            <person name="Ohm R.A."/>
            <person name="Martin F."/>
            <person name="Silar P."/>
            <person name="Natvig D.O."/>
            <person name="Lalanne C."/>
            <person name="Gautier V."/>
            <person name="Ament-Velasquez S.L."/>
            <person name="Kruys A."/>
            <person name="Hutchinson M.I."/>
            <person name="Powell A.J."/>
            <person name="Barry K."/>
            <person name="Miller A.N."/>
            <person name="Grigoriev I.V."/>
            <person name="Debuchy R."/>
            <person name="Gladieux P."/>
            <person name="Hiltunen Thoren M."/>
            <person name="Johannesson H."/>
        </authorList>
    </citation>
    <scope>NUCLEOTIDE SEQUENCE</scope>
    <source>
        <strain evidence="3">PSN293</strain>
    </source>
</reference>
<dbReference type="InterPro" id="IPR001623">
    <property type="entry name" value="DnaJ_domain"/>
</dbReference>
<feature type="compositionally biased region" description="Basic and acidic residues" evidence="1">
    <location>
        <begin position="160"/>
        <end position="184"/>
    </location>
</feature>
<feature type="domain" description="J" evidence="2">
    <location>
        <begin position="1"/>
        <end position="67"/>
    </location>
</feature>
<dbReference type="EMBL" id="MU858079">
    <property type="protein sequence ID" value="KAK4215523.1"/>
    <property type="molecule type" value="Genomic_DNA"/>
</dbReference>
<feature type="region of interest" description="Disordered" evidence="1">
    <location>
        <begin position="135"/>
        <end position="193"/>
    </location>
</feature>
<dbReference type="SUPFAM" id="SSF46565">
    <property type="entry name" value="Chaperone J-domain"/>
    <property type="match status" value="1"/>
</dbReference>
<comment type="caution">
    <text evidence="3">The sequence shown here is derived from an EMBL/GenBank/DDBJ whole genome shotgun (WGS) entry which is preliminary data.</text>
</comment>
<evidence type="ECO:0000313" key="4">
    <source>
        <dbReference type="Proteomes" id="UP001301769"/>
    </source>
</evidence>
<protein>
    <recommendedName>
        <fullName evidence="2">J domain-containing protein</fullName>
    </recommendedName>
</protein>
<dbReference type="Gene3D" id="1.10.287.110">
    <property type="entry name" value="DnaJ domain"/>
    <property type="match status" value="1"/>
</dbReference>
<feature type="region of interest" description="Disordered" evidence="1">
    <location>
        <begin position="198"/>
        <end position="217"/>
    </location>
</feature>
<organism evidence="3 4">
    <name type="scientific">Rhypophila decipiens</name>
    <dbReference type="NCBI Taxonomy" id="261697"/>
    <lineage>
        <taxon>Eukaryota</taxon>
        <taxon>Fungi</taxon>
        <taxon>Dikarya</taxon>
        <taxon>Ascomycota</taxon>
        <taxon>Pezizomycotina</taxon>
        <taxon>Sordariomycetes</taxon>
        <taxon>Sordariomycetidae</taxon>
        <taxon>Sordariales</taxon>
        <taxon>Naviculisporaceae</taxon>
        <taxon>Rhypophila</taxon>
    </lineage>
</organism>
<feature type="compositionally biased region" description="Basic and acidic residues" evidence="1">
    <location>
        <begin position="135"/>
        <end position="147"/>
    </location>
</feature>
<evidence type="ECO:0000259" key="2">
    <source>
        <dbReference type="PROSITE" id="PS50076"/>
    </source>
</evidence>
<dbReference type="AlphaFoldDB" id="A0AAN6YA65"/>
<keyword evidence="4" id="KW-1185">Reference proteome</keyword>
<evidence type="ECO:0000256" key="1">
    <source>
        <dbReference type="SAM" id="MobiDB-lite"/>
    </source>
</evidence>
<dbReference type="Pfam" id="PF00226">
    <property type="entry name" value="DnaJ"/>
    <property type="match status" value="1"/>
</dbReference>
<accession>A0AAN6YA65</accession>
<evidence type="ECO:0000313" key="3">
    <source>
        <dbReference type="EMBL" id="KAK4215523.1"/>
    </source>
</evidence>